<dbReference type="Gene3D" id="3.40.850.10">
    <property type="entry name" value="Kinesin motor domain"/>
    <property type="match status" value="1"/>
</dbReference>
<dbReference type="InterPro" id="IPR001752">
    <property type="entry name" value="Kinesin_motor_dom"/>
</dbReference>
<feature type="region of interest" description="Disordered" evidence="8">
    <location>
        <begin position="715"/>
        <end position="959"/>
    </location>
</feature>
<dbReference type="EMBL" id="JAGHQL010000090">
    <property type="protein sequence ID" value="KAH0538982.1"/>
    <property type="molecule type" value="Genomic_DNA"/>
</dbReference>
<evidence type="ECO:0000313" key="10">
    <source>
        <dbReference type="EMBL" id="KAH0538982.1"/>
    </source>
</evidence>
<keyword evidence="3 6" id="KW-0067">ATP-binding</keyword>
<keyword evidence="2 6" id="KW-0547">Nucleotide-binding</keyword>
<feature type="compositionally biased region" description="Low complexity" evidence="8">
    <location>
        <begin position="921"/>
        <end position="932"/>
    </location>
</feature>
<dbReference type="Proteomes" id="UP000698800">
    <property type="component" value="Unassembled WGS sequence"/>
</dbReference>
<keyword evidence="1" id="KW-0493">Microtubule</keyword>
<evidence type="ECO:0000256" key="8">
    <source>
        <dbReference type="SAM" id="MobiDB-lite"/>
    </source>
</evidence>
<dbReference type="GO" id="GO:0003777">
    <property type="term" value="F:microtubule motor activity"/>
    <property type="evidence" value="ECO:0007669"/>
    <property type="project" value="InterPro"/>
</dbReference>
<feature type="binding site" evidence="6">
    <location>
        <begin position="134"/>
        <end position="141"/>
    </location>
    <ligand>
        <name>ATP</name>
        <dbReference type="ChEBI" id="CHEBI:30616"/>
    </ligand>
</feature>
<dbReference type="GO" id="GO:0005874">
    <property type="term" value="C:microtubule"/>
    <property type="evidence" value="ECO:0007669"/>
    <property type="project" value="UniProtKB-KW"/>
</dbReference>
<evidence type="ECO:0000256" key="5">
    <source>
        <dbReference type="ARBA" id="ARBA00023175"/>
    </source>
</evidence>
<dbReference type="SUPFAM" id="SSF52540">
    <property type="entry name" value="P-loop containing nucleoside triphosphate hydrolases"/>
    <property type="match status" value="1"/>
</dbReference>
<evidence type="ECO:0000313" key="11">
    <source>
        <dbReference type="Proteomes" id="UP000698800"/>
    </source>
</evidence>
<feature type="coiled-coil region" evidence="7">
    <location>
        <begin position="417"/>
        <end position="444"/>
    </location>
</feature>
<dbReference type="PRINTS" id="PR00380">
    <property type="entry name" value="KINESINHEAVY"/>
</dbReference>
<accession>A0A9P8L2Q5</accession>
<dbReference type="PROSITE" id="PS00411">
    <property type="entry name" value="KINESIN_MOTOR_1"/>
    <property type="match status" value="1"/>
</dbReference>
<dbReference type="FunFam" id="3.40.850.10:FF:000053">
    <property type="entry name" value="Kinesin family"/>
    <property type="match status" value="1"/>
</dbReference>
<gene>
    <name evidence="10" type="ORF">FGG08_004431</name>
</gene>
<protein>
    <recommendedName>
        <fullName evidence="9">Kinesin motor domain-containing protein</fullName>
    </recommendedName>
</protein>
<evidence type="ECO:0000256" key="3">
    <source>
        <dbReference type="ARBA" id="ARBA00022840"/>
    </source>
</evidence>
<dbReference type="GO" id="GO:0007018">
    <property type="term" value="P:microtubule-based movement"/>
    <property type="evidence" value="ECO:0007669"/>
    <property type="project" value="InterPro"/>
</dbReference>
<dbReference type="SMART" id="SM00129">
    <property type="entry name" value="KISc"/>
    <property type="match status" value="1"/>
</dbReference>
<proteinExistence type="inferred from homology"/>
<keyword evidence="4 7" id="KW-0175">Coiled coil</keyword>
<dbReference type="InterPro" id="IPR036961">
    <property type="entry name" value="Kinesin_motor_dom_sf"/>
</dbReference>
<keyword evidence="11" id="KW-1185">Reference proteome</keyword>
<evidence type="ECO:0000256" key="1">
    <source>
        <dbReference type="ARBA" id="ARBA00022701"/>
    </source>
</evidence>
<organism evidence="10 11">
    <name type="scientific">Glutinoglossum americanum</name>
    <dbReference type="NCBI Taxonomy" id="1670608"/>
    <lineage>
        <taxon>Eukaryota</taxon>
        <taxon>Fungi</taxon>
        <taxon>Dikarya</taxon>
        <taxon>Ascomycota</taxon>
        <taxon>Pezizomycotina</taxon>
        <taxon>Geoglossomycetes</taxon>
        <taxon>Geoglossales</taxon>
        <taxon>Geoglossaceae</taxon>
        <taxon>Glutinoglossum</taxon>
    </lineage>
</organism>
<sequence>MDPSASSISVTVRVRPFTIREAAQLTKCDDGPLFLGDGSLAGIPTPKLHQKGIRPVIKVVDDKCLVFDPPEDNPVHRFSRSVIPNQGKRVKDQTFAFDRVFDEHTTQGDVYEATTKNLMDSVLEGYNATVFAYGATGCGKTHTITRLEAGHSETDNISGTAQQPGIIFLTMQELFEKIEDRKDEKVIEVSLSYLEIYNETIRDLLVPGGSKAGLMLREDAHQAVSVAGLSSHHPKNASIHESSAFWFVEEVMDMIMRGNEYRTISPTEANATSSRSHAVLQINISQKDRNADIHEPHVMATLSIIDLAGSERASATKNRGDRLLEGANINKSLLALGSCINALCDPRKKNHVPYRNSKLTRLLKFSLGGNCKTVMIVCVSPSSEHFDETQNTLRYANRAKNIQTKVTRNVYNVNRHVKDFLKKIDEQMAMINELQAQQKDYEGTAFLKFRKQSEKREAIAREGIARIRIAYENATAERQEKSGSLKKLRQIERRIAIISAWVAAFDGVCDNREYEEPSKNLRAMRKSAQGILVELENSRQHYHQKIAKSNWERSIDSALQSGVRQLREVDGTTDGSDVASLTREAELLKANAEREMLSGIVEQEKASDAAITQVLLVALFETIASVKSILEMTEEEAVEAAKTILHKIMNACSDAASQVIRPGGELMSNDPYPSQSFAGPKRRKGGTALSASPLKPMAVPSLTNAAHLMASPMKLSPKRRKVVSAKKGISFTPKKKSPTKRGVRWRDDTENGTLAEFEKTPQRLDATPDVSPEEPILPGPVATYLPNFVAQPSNPDDSSPIPPPPEPSIDIRSMNNRFKTGFLRKTNGSPLPPKLTSFSSDSDNSPLRDLEPGKAHNRSSLQLMEPALSDVTPNDSGNNSASSDNEWKAERSDALKIKSAMKRTSAGSGAPGSRPHRRRSPTATSTSSSPPAEGALFTASHARRMVKSEKENGMVGVLSPRTAPIAKPVRRTTIGEGRAATNGLAGRDAVRLSAIMGSGGKMRESSGMLGGKGAWR</sequence>
<dbReference type="AlphaFoldDB" id="A0A9P8L2Q5"/>
<dbReference type="GO" id="GO:0005524">
    <property type="term" value="F:ATP binding"/>
    <property type="evidence" value="ECO:0007669"/>
    <property type="project" value="UniProtKB-UniRule"/>
</dbReference>
<evidence type="ECO:0000256" key="4">
    <source>
        <dbReference type="ARBA" id="ARBA00023054"/>
    </source>
</evidence>
<dbReference type="GO" id="GO:0008017">
    <property type="term" value="F:microtubule binding"/>
    <property type="evidence" value="ECO:0007669"/>
    <property type="project" value="InterPro"/>
</dbReference>
<dbReference type="InterPro" id="IPR027640">
    <property type="entry name" value="Kinesin-like_fam"/>
</dbReference>
<feature type="compositionally biased region" description="Basic residues" evidence="8">
    <location>
        <begin position="733"/>
        <end position="743"/>
    </location>
</feature>
<dbReference type="InterPro" id="IPR019821">
    <property type="entry name" value="Kinesin_motor_CS"/>
</dbReference>
<dbReference type="PANTHER" id="PTHR47968">
    <property type="entry name" value="CENTROMERE PROTEIN E"/>
    <property type="match status" value="1"/>
</dbReference>
<feature type="domain" description="Kinesin motor" evidence="9">
    <location>
        <begin position="7"/>
        <end position="402"/>
    </location>
</feature>
<reference evidence="10" key="1">
    <citation type="submission" date="2021-03" db="EMBL/GenBank/DDBJ databases">
        <title>Comparative genomics and phylogenomic investigation of the class Geoglossomycetes provide insights into ecological specialization and systematics.</title>
        <authorList>
            <person name="Melie T."/>
            <person name="Pirro S."/>
            <person name="Miller A.N."/>
            <person name="Quandt A."/>
        </authorList>
    </citation>
    <scope>NUCLEOTIDE SEQUENCE</scope>
    <source>
        <strain evidence="10">GBOQ0MN5Z8</strain>
    </source>
</reference>
<evidence type="ECO:0000256" key="6">
    <source>
        <dbReference type="PROSITE-ProRule" id="PRU00283"/>
    </source>
</evidence>
<dbReference type="Pfam" id="PF00225">
    <property type="entry name" value="Kinesin"/>
    <property type="match status" value="1"/>
</dbReference>
<feature type="region of interest" description="Disordered" evidence="8">
    <location>
        <begin position="996"/>
        <end position="1016"/>
    </location>
</feature>
<feature type="compositionally biased region" description="Basic and acidic residues" evidence="8">
    <location>
        <begin position="885"/>
        <end position="896"/>
    </location>
</feature>
<comment type="caution">
    <text evidence="10">The sequence shown here is derived from an EMBL/GenBank/DDBJ whole genome shotgun (WGS) entry which is preliminary data.</text>
</comment>
<dbReference type="OrthoDB" id="3176171at2759"/>
<dbReference type="PROSITE" id="PS50067">
    <property type="entry name" value="KINESIN_MOTOR_2"/>
    <property type="match status" value="1"/>
</dbReference>
<dbReference type="CDD" id="cd01370">
    <property type="entry name" value="KISc_KIP3_like"/>
    <property type="match status" value="1"/>
</dbReference>
<evidence type="ECO:0000256" key="7">
    <source>
        <dbReference type="SAM" id="Coils"/>
    </source>
</evidence>
<name>A0A9P8L2Q5_9PEZI</name>
<dbReference type="InterPro" id="IPR027417">
    <property type="entry name" value="P-loop_NTPase"/>
</dbReference>
<feature type="compositionally biased region" description="Polar residues" evidence="8">
    <location>
        <begin position="836"/>
        <end position="845"/>
    </location>
</feature>
<feature type="region of interest" description="Disordered" evidence="8">
    <location>
        <begin position="663"/>
        <end position="694"/>
    </location>
</feature>
<keyword evidence="5 6" id="KW-0505">Motor protein</keyword>
<feature type="compositionally biased region" description="Low complexity" evidence="8">
    <location>
        <begin position="874"/>
        <end position="884"/>
    </location>
</feature>
<evidence type="ECO:0000259" key="9">
    <source>
        <dbReference type="PROSITE" id="PS50067"/>
    </source>
</evidence>
<comment type="similarity">
    <text evidence="6">Belongs to the TRAFAC class myosin-kinesin ATPase superfamily. Kinesin family.</text>
</comment>
<dbReference type="PANTHER" id="PTHR47968:SF13">
    <property type="entry name" value="KINESIN-LIKE PROTEIN KIF19 ISOFORM X1"/>
    <property type="match status" value="1"/>
</dbReference>
<evidence type="ECO:0000256" key="2">
    <source>
        <dbReference type="ARBA" id="ARBA00022741"/>
    </source>
</evidence>